<dbReference type="InterPro" id="IPR002477">
    <property type="entry name" value="Peptidoglycan-bd-like"/>
</dbReference>
<proteinExistence type="predicted"/>
<reference evidence="3 4" key="1">
    <citation type="submission" date="2017-09" db="EMBL/GenBank/DDBJ databases">
        <title>Depth-based differentiation of microbial function through sediment-hosted aquifers and enrichment of novel symbionts in the deep terrestrial subsurface.</title>
        <authorList>
            <person name="Probst A.J."/>
            <person name="Ladd B."/>
            <person name="Jarett J.K."/>
            <person name="Geller-Mcgrath D.E."/>
            <person name="Sieber C.M."/>
            <person name="Emerson J.B."/>
            <person name="Anantharaman K."/>
            <person name="Thomas B.C."/>
            <person name="Malmstrom R."/>
            <person name="Stieglmeier M."/>
            <person name="Klingl A."/>
            <person name="Woyke T."/>
            <person name="Ryan C.M."/>
            <person name="Banfield J.F."/>
        </authorList>
    </citation>
    <scope>NUCLEOTIDE SEQUENCE [LARGE SCALE GENOMIC DNA]</scope>
    <source>
        <strain evidence="3">CG17_big_fil_post_rev_8_21_14_2_50_48_46</strain>
    </source>
</reference>
<dbReference type="Gene3D" id="1.10.101.10">
    <property type="entry name" value="PGBD-like superfamily/PGBD"/>
    <property type="match status" value="1"/>
</dbReference>
<name>A0A2M7FXV1_9BACT</name>
<feature type="region of interest" description="Disordered" evidence="1">
    <location>
        <begin position="589"/>
        <end position="617"/>
    </location>
</feature>
<feature type="region of interest" description="Disordered" evidence="1">
    <location>
        <begin position="441"/>
        <end position="479"/>
    </location>
</feature>
<evidence type="ECO:0000256" key="1">
    <source>
        <dbReference type="SAM" id="MobiDB-lite"/>
    </source>
</evidence>
<dbReference type="AlphaFoldDB" id="A0A2M7FXV1"/>
<dbReference type="EMBL" id="PFFQ01000065">
    <property type="protein sequence ID" value="PIW13976.1"/>
    <property type="molecule type" value="Genomic_DNA"/>
</dbReference>
<protein>
    <recommendedName>
        <fullName evidence="2">Peptidoglycan binding-like domain-containing protein</fullName>
    </recommendedName>
</protein>
<dbReference type="Proteomes" id="UP000231019">
    <property type="component" value="Unassembled WGS sequence"/>
</dbReference>
<organism evidence="3 4">
    <name type="scientific">bacterium (Candidatus Blackallbacteria) CG17_big_fil_post_rev_8_21_14_2_50_48_46</name>
    <dbReference type="NCBI Taxonomy" id="2014261"/>
    <lineage>
        <taxon>Bacteria</taxon>
        <taxon>Candidatus Blackallbacteria</taxon>
    </lineage>
</organism>
<feature type="compositionally biased region" description="Low complexity" evidence="1">
    <location>
        <begin position="441"/>
        <end position="452"/>
    </location>
</feature>
<sequence>MFNGNVNYNNPQIPMATTVPVQGSPPPVYPQQYVQPQAPYPQPAYGADQARFSPQMPMPSPAPAVEVGLFDKMKSYFNDVYRSDDNLRAYKVFQNDVDNNPATLKPGSGDKTRVSDLQQKLNIAGIKANVNGIYGYATGEAVKEFKVQMGLNDGYLDANGKPAVSDIATPQMQSVLQSVVSRKLSGQPGPTNPLPVSQEDLLWAQNLMTRVQNFGYKPSQQEYDRYQDIQARQQMNGAPQMPVPQQPVAPPVMVQPPQQPVYAPSPTAPVQGAVTQQELDWATQMQDRIVQGYRPSPQEAAAYDNIQKRYAAQQPAPSPSMPQPSGQLRPVTQEELDWASQMQDRIVQGYRPSQAEADRYNDIYTRYQSQPANPGTAPSQPAKPEKPAYDPGVSAPVVEDKTVSQEELQWAMDLQKRIDTQGYRPTQHEIARYTDIYTRYQAQQQQPAAPAQPTQPQPPVQTIPGQPQQPQQPVAPQRGATMDEIHWANQLEDKMAKGIRATAQELQQYNEIQMKLANFGVASTIPAAPTAPVSAPSGDITQSEIDWALQLQHKVQFEGYQPTQQEVDAYTQIYARYQQLLAQQQAQAQQPAVQPQQPVGPAAPTAPAAPAGVQAPSQQEIQWAMQLQQMVQQGYQANEQEIAAYTDIYNRMQQSGATAPAAPTAPTAPAQPQVGQPAPVTPGSVMVNIGAADPELQWALELLNRFRQGYQPTAPEMTMYEQIISRKAVPGATP</sequence>
<feature type="compositionally biased region" description="Low complexity" evidence="1">
    <location>
        <begin position="462"/>
        <end position="477"/>
    </location>
</feature>
<accession>A0A2M7FXV1</accession>
<feature type="compositionally biased region" description="Polar residues" evidence="1">
    <location>
        <begin position="367"/>
        <end position="379"/>
    </location>
</feature>
<comment type="caution">
    <text evidence="3">The sequence shown here is derived from an EMBL/GenBank/DDBJ whole genome shotgun (WGS) entry which is preliminary data.</text>
</comment>
<dbReference type="InterPro" id="IPR036366">
    <property type="entry name" value="PGBDSf"/>
</dbReference>
<feature type="region of interest" description="Disordered" evidence="1">
    <location>
        <begin position="367"/>
        <end position="394"/>
    </location>
</feature>
<evidence type="ECO:0000259" key="2">
    <source>
        <dbReference type="Pfam" id="PF01471"/>
    </source>
</evidence>
<feature type="domain" description="Peptidoglycan binding-like" evidence="2">
    <location>
        <begin position="113"/>
        <end position="158"/>
    </location>
</feature>
<evidence type="ECO:0000313" key="3">
    <source>
        <dbReference type="EMBL" id="PIW13976.1"/>
    </source>
</evidence>
<dbReference type="Pfam" id="PF01471">
    <property type="entry name" value="PG_binding_1"/>
    <property type="match status" value="1"/>
</dbReference>
<feature type="region of interest" description="Disordered" evidence="1">
    <location>
        <begin position="656"/>
        <end position="677"/>
    </location>
</feature>
<dbReference type="InterPro" id="IPR036365">
    <property type="entry name" value="PGBD-like_sf"/>
</dbReference>
<evidence type="ECO:0000313" key="4">
    <source>
        <dbReference type="Proteomes" id="UP000231019"/>
    </source>
</evidence>
<dbReference type="SUPFAM" id="SSF47090">
    <property type="entry name" value="PGBD-like"/>
    <property type="match status" value="1"/>
</dbReference>
<gene>
    <name evidence="3" type="ORF">COW36_23330</name>
</gene>